<dbReference type="SUPFAM" id="SSF48371">
    <property type="entry name" value="ARM repeat"/>
    <property type="match status" value="1"/>
</dbReference>
<evidence type="ECO:0008006" key="5">
    <source>
        <dbReference type="Google" id="ProtNLM"/>
    </source>
</evidence>
<dbReference type="PROSITE" id="PS50077">
    <property type="entry name" value="HEAT_REPEAT"/>
    <property type="match status" value="2"/>
</dbReference>
<organism evidence="3 4">
    <name type="scientific">Phaedon cochleariae</name>
    <name type="common">Mustard beetle</name>
    <dbReference type="NCBI Taxonomy" id="80249"/>
    <lineage>
        <taxon>Eukaryota</taxon>
        <taxon>Metazoa</taxon>
        <taxon>Ecdysozoa</taxon>
        <taxon>Arthropoda</taxon>
        <taxon>Hexapoda</taxon>
        <taxon>Insecta</taxon>
        <taxon>Pterygota</taxon>
        <taxon>Neoptera</taxon>
        <taxon>Endopterygota</taxon>
        <taxon>Coleoptera</taxon>
        <taxon>Polyphaga</taxon>
        <taxon>Cucujiformia</taxon>
        <taxon>Chrysomeloidea</taxon>
        <taxon>Chrysomelidae</taxon>
        <taxon>Chrysomelinae</taxon>
        <taxon>Chrysomelini</taxon>
        <taxon>Phaedon</taxon>
    </lineage>
</organism>
<feature type="repeat" description="HEAT" evidence="1">
    <location>
        <begin position="235"/>
        <end position="273"/>
    </location>
</feature>
<dbReference type="InterPro" id="IPR016024">
    <property type="entry name" value="ARM-type_fold"/>
</dbReference>
<reference evidence="3" key="1">
    <citation type="submission" date="2022-01" db="EMBL/GenBank/DDBJ databases">
        <authorList>
            <person name="King R."/>
        </authorList>
    </citation>
    <scope>NUCLEOTIDE SEQUENCE</scope>
</reference>
<feature type="region of interest" description="Disordered" evidence="2">
    <location>
        <begin position="861"/>
        <end position="914"/>
    </location>
</feature>
<evidence type="ECO:0000256" key="2">
    <source>
        <dbReference type="SAM" id="MobiDB-lite"/>
    </source>
</evidence>
<feature type="repeat" description="HEAT" evidence="1">
    <location>
        <begin position="195"/>
        <end position="233"/>
    </location>
</feature>
<dbReference type="EMBL" id="OU896719">
    <property type="protein sequence ID" value="CAH1119724.1"/>
    <property type="molecule type" value="Genomic_DNA"/>
</dbReference>
<sequence length="973" mass="108929">MNSLAKFDEELQSLQLDKPVAGKTAYQLQKHTVDEQYDSKPIERSLFILTKGDDIQKLSVIQALPDLLQTDNNATISRIIPKIQQELPSSSSEFHLVTSKIFKVLIEMKLNLNLMRPVLQGIESKDPIVSNAWIETLLAVIPSLSDGVLKNDVLPFAIRISQINKSVFYRVNSCKILGQIAIHPKTTPYDVKKDILPLTQSLCQDCLYEVRAAMCAELPNVASGLANDIIVKTSLLPCLVELSSDENMQVRSASVDAVALLIPFMNPDTIKMTAVPLVKRLCSQSSKEGDQTFPAVAKIFGKLLNNLQPHLTPADNAWFLNYFKELSRKGLSISNEDLEIDPALAVTCRDYCAYNLPAITFFTLYQLQPELDKWYSIFKDLAGDSCYIVRKTVAGCIHEITKVLGKECKIIVPDIVRLFRDDAEEVLEVLVPNIGPTLQLLCSAGILTRENNTQYTLDIGRALLKCQTEIFKYYNWRRKMGFLEQLECLPTVVPADFIHQHFTPMVLKLTVEARSRPVRTQAAKTMLVFLRYSIKENHRKWIRENLINLLCNSPSCYTRHIYINMCVHAIDLFSWKYFKEHFYLPLLTLGDDPVSTVRLCVLNLCPVLKQMLVLPLDRNLQLRLEGFMSKIEVMEKDKDVIDTLKAKLKEMRSSQVSKQEALIEERRKIEEEEKIAQGKISTNALISYKSAITPFLVRESSRRNNAITSRTISSAKKPVSSAGSSKMSFLGQHFYIDAGVALPKNINSIEGKMSRLTITAEEDIVSTVSVENLTDEVLIQLETSTNITDDVKANIQKLGTSVSTLRSKQPVEAVKKRNKRNSCVFTGDNARTNKTLLKRRSLNIGPSEISKIPVCSRSIRKAEDETNMKRSKSGSIQSVCSKIGDKSSPSRLKVPLKADNNGTSKSGTKLGPFKSGGVMSNKLCQIAKREVKENIPMPNSSIKSNVPIKLNEETNSAKVSSLPVLVRPGSGVK</sequence>
<dbReference type="InterPro" id="IPR021133">
    <property type="entry name" value="HEAT_type_2"/>
</dbReference>
<protein>
    <recommendedName>
        <fullName evidence="5">Serine/threonine-protein phosphatase 4 regulatory subunit 4</fullName>
    </recommendedName>
</protein>
<dbReference type="GO" id="GO:0019888">
    <property type="term" value="F:protein phosphatase regulator activity"/>
    <property type="evidence" value="ECO:0007669"/>
    <property type="project" value="TreeGrafter"/>
</dbReference>
<dbReference type="PANTHER" id="PTHR21467">
    <property type="entry name" value="PROTEIN PHOSPHATASE 4 REGULATORY SUBUNIT 4 PPP4R4"/>
    <property type="match status" value="1"/>
</dbReference>
<dbReference type="Gene3D" id="1.25.10.10">
    <property type="entry name" value="Leucine-rich Repeat Variant"/>
    <property type="match status" value="1"/>
</dbReference>
<dbReference type="InterPro" id="IPR011989">
    <property type="entry name" value="ARM-like"/>
</dbReference>
<dbReference type="GO" id="GO:0005829">
    <property type="term" value="C:cytosol"/>
    <property type="evidence" value="ECO:0007669"/>
    <property type="project" value="TreeGrafter"/>
</dbReference>
<evidence type="ECO:0000256" key="1">
    <source>
        <dbReference type="PROSITE-ProRule" id="PRU00103"/>
    </source>
</evidence>
<accession>A0A9P0DBU9</accession>
<reference evidence="3" key="2">
    <citation type="submission" date="2022-10" db="EMBL/GenBank/DDBJ databases">
        <authorList>
            <consortium name="ENA_rothamsted_submissions"/>
            <consortium name="culmorum"/>
            <person name="King R."/>
        </authorList>
    </citation>
    <scope>NUCLEOTIDE SEQUENCE</scope>
</reference>
<dbReference type="AlphaFoldDB" id="A0A9P0DBU9"/>
<name>A0A9P0DBU9_PHACE</name>
<dbReference type="InterPro" id="IPR039918">
    <property type="entry name" value="PPP4R4"/>
</dbReference>
<keyword evidence="4" id="KW-1185">Reference proteome</keyword>
<dbReference type="Proteomes" id="UP001153737">
    <property type="component" value="Chromosome 13"/>
</dbReference>
<dbReference type="GO" id="GO:0008287">
    <property type="term" value="C:protein serine/threonine phosphatase complex"/>
    <property type="evidence" value="ECO:0007669"/>
    <property type="project" value="TreeGrafter"/>
</dbReference>
<proteinExistence type="predicted"/>
<evidence type="ECO:0000313" key="3">
    <source>
        <dbReference type="EMBL" id="CAH1119724.1"/>
    </source>
</evidence>
<dbReference type="OrthoDB" id="340346at2759"/>
<evidence type="ECO:0000313" key="4">
    <source>
        <dbReference type="Proteomes" id="UP001153737"/>
    </source>
</evidence>
<dbReference type="PANTHER" id="PTHR21467:SF0">
    <property type="entry name" value="SERINE_THREONINE-PROTEIN PHOSPHATASE 4 REGULATORY SUBUNIT 4"/>
    <property type="match status" value="1"/>
</dbReference>
<gene>
    <name evidence="3" type="ORF">PHAECO_LOCUS3781</name>
</gene>